<dbReference type="GO" id="GO:0046975">
    <property type="term" value="F:histone H3K36 methyltransferase activity"/>
    <property type="evidence" value="ECO:0007669"/>
    <property type="project" value="TreeGrafter"/>
</dbReference>
<dbReference type="InterPro" id="IPR052709">
    <property type="entry name" value="Transposase-MT_Hybrid"/>
</dbReference>
<evidence type="ECO:0000256" key="1">
    <source>
        <dbReference type="SAM" id="Phobius"/>
    </source>
</evidence>
<keyword evidence="4" id="KW-1185">Reference proteome</keyword>
<dbReference type="GO" id="GO:0035861">
    <property type="term" value="C:site of double-strand break"/>
    <property type="evidence" value="ECO:0007669"/>
    <property type="project" value="TreeGrafter"/>
</dbReference>
<dbReference type="PANTHER" id="PTHR46060:SF2">
    <property type="entry name" value="HISTONE-LYSINE N-METHYLTRANSFERASE SETMAR"/>
    <property type="match status" value="1"/>
</dbReference>
<feature type="transmembrane region" description="Helical" evidence="1">
    <location>
        <begin position="53"/>
        <end position="74"/>
    </location>
</feature>
<dbReference type="Gene3D" id="3.30.420.10">
    <property type="entry name" value="Ribonuclease H-like superfamily/Ribonuclease H"/>
    <property type="match status" value="1"/>
</dbReference>
<feature type="domain" description="Mos1 transposase HTH" evidence="2">
    <location>
        <begin position="124"/>
        <end position="156"/>
    </location>
</feature>
<dbReference type="GO" id="GO:0042800">
    <property type="term" value="F:histone H3K4 methyltransferase activity"/>
    <property type="evidence" value="ECO:0007669"/>
    <property type="project" value="TreeGrafter"/>
</dbReference>
<dbReference type="GO" id="GO:0015074">
    <property type="term" value="P:DNA integration"/>
    <property type="evidence" value="ECO:0007669"/>
    <property type="project" value="TreeGrafter"/>
</dbReference>
<dbReference type="GO" id="GO:0000014">
    <property type="term" value="F:single-stranded DNA endodeoxyribonuclease activity"/>
    <property type="evidence" value="ECO:0007669"/>
    <property type="project" value="TreeGrafter"/>
</dbReference>
<dbReference type="InterPro" id="IPR036388">
    <property type="entry name" value="WH-like_DNA-bd_sf"/>
</dbReference>
<dbReference type="Proteomes" id="UP000030764">
    <property type="component" value="Unassembled WGS sequence"/>
</dbReference>
<dbReference type="GO" id="GO:0044774">
    <property type="term" value="P:mitotic DNA integrity checkpoint signaling"/>
    <property type="evidence" value="ECO:0007669"/>
    <property type="project" value="TreeGrafter"/>
</dbReference>
<dbReference type="InterPro" id="IPR036397">
    <property type="entry name" value="RNaseH_sf"/>
</dbReference>
<dbReference type="Gene3D" id="1.10.10.1450">
    <property type="match status" value="1"/>
</dbReference>
<proteinExistence type="predicted"/>
<evidence type="ECO:0000313" key="3">
    <source>
        <dbReference type="EMBL" id="KFD56368.1"/>
    </source>
</evidence>
<dbReference type="GO" id="GO:0044547">
    <property type="term" value="F:DNA topoisomerase binding"/>
    <property type="evidence" value="ECO:0007669"/>
    <property type="project" value="TreeGrafter"/>
</dbReference>
<reference evidence="3 4" key="1">
    <citation type="journal article" date="2014" name="Nat. Genet.">
        <title>Genome and transcriptome of the porcine whipworm Trichuris suis.</title>
        <authorList>
            <person name="Jex A.R."/>
            <person name="Nejsum P."/>
            <person name="Schwarz E.M."/>
            <person name="Hu L."/>
            <person name="Young N.D."/>
            <person name="Hall R.S."/>
            <person name="Korhonen P.K."/>
            <person name="Liao S."/>
            <person name="Thamsborg S."/>
            <person name="Xia J."/>
            <person name="Xu P."/>
            <person name="Wang S."/>
            <person name="Scheerlinck J.P."/>
            <person name="Hofmann A."/>
            <person name="Sternberg P.W."/>
            <person name="Wang J."/>
            <person name="Gasser R.B."/>
        </authorList>
    </citation>
    <scope>NUCLEOTIDE SEQUENCE [LARGE SCALE GENOMIC DNA]</scope>
    <source>
        <strain evidence="3">DCEP-RM93M</strain>
    </source>
</reference>
<dbReference type="Pfam" id="PF17906">
    <property type="entry name" value="HTH_48"/>
    <property type="match status" value="1"/>
</dbReference>
<organism evidence="3 4">
    <name type="scientific">Trichuris suis</name>
    <name type="common">pig whipworm</name>
    <dbReference type="NCBI Taxonomy" id="68888"/>
    <lineage>
        <taxon>Eukaryota</taxon>
        <taxon>Metazoa</taxon>
        <taxon>Ecdysozoa</taxon>
        <taxon>Nematoda</taxon>
        <taxon>Enoplea</taxon>
        <taxon>Dorylaimia</taxon>
        <taxon>Trichinellida</taxon>
        <taxon>Trichuridae</taxon>
        <taxon>Trichuris</taxon>
    </lineage>
</organism>
<keyword evidence="1" id="KW-0812">Transmembrane</keyword>
<keyword evidence="1" id="KW-1133">Transmembrane helix</keyword>
<dbReference type="GO" id="GO:0000729">
    <property type="term" value="P:DNA double-strand break processing"/>
    <property type="evidence" value="ECO:0007669"/>
    <property type="project" value="TreeGrafter"/>
</dbReference>
<dbReference type="InterPro" id="IPR041426">
    <property type="entry name" value="Mos1_HTH"/>
</dbReference>
<dbReference type="GO" id="GO:0003690">
    <property type="term" value="F:double-stranded DNA binding"/>
    <property type="evidence" value="ECO:0007669"/>
    <property type="project" value="TreeGrafter"/>
</dbReference>
<gene>
    <name evidence="3" type="ORF">M513_02823</name>
</gene>
<dbReference type="GO" id="GO:0031297">
    <property type="term" value="P:replication fork processing"/>
    <property type="evidence" value="ECO:0007669"/>
    <property type="project" value="TreeGrafter"/>
</dbReference>
<protein>
    <recommendedName>
        <fullName evidence="2">Mos1 transposase HTH domain-containing protein</fullName>
    </recommendedName>
</protein>
<evidence type="ECO:0000259" key="2">
    <source>
        <dbReference type="Pfam" id="PF17906"/>
    </source>
</evidence>
<dbReference type="Pfam" id="PF01359">
    <property type="entry name" value="Transposase_1"/>
    <property type="match status" value="1"/>
</dbReference>
<sequence length="366" mass="42306">MYKWITVTTYTLICTTTALALTTCWLFICLQPTNKVSSCCDAIQVWENNWYKVYYALMAFVEYVSVFVVAADTITKRIRTSRSSIVPSEVAHVNVHGIIAKDEQSALYLSVLARAAVQTSSIRSIREAVRNINAAFGPGSVSKSTAGYWFRRFASGCESLEGPPRTGRPSRFDNQALKELVESDPTQTQDEMAVKFGVSRQTICTHLKQLGKVKKLDKWVPHELSEKQMFRRLEVCSSLLSRNETDPFLDQIVTVGEKWVLYDNRRRSWQWLDSDEPPRRFPKPPLHLRKTVLIVFWSHFGIIHFKFLKAGQSITTDNYWHLLEPAMEQLLEKSRHWRTDAGPFSYRITRDHTSREKRYKKLANWG</sequence>
<dbReference type="EMBL" id="KL363194">
    <property type="protein sequence ID" value="KFD56368.1"/>
    <property type="molecule type" value="Genomic_DNA"/>
</dbReference>
<evidence type="ECO:0000313" key="4">
    <source>
        <dbReference type="Proteomes" id="UP000030764"/>
    </source>
</evidence>
<dbReference type="Gene3D" id="1.10.10.10">
    <property type="entry name" value="Winged helix-like DNA-binding domain superfamily/Winged helix DNA-binding domain"/>
    <property type="match status" value="1"/>
</dbReference>
<feature type="transmembrane region" description="Helical" evidence="1">
    <location>
        <begin position="7"/>
        <end position="28"/>
    </location>
</feature>
<accession>A0A085MGM2</accession>
<dbReference type="GO" id="GO:0003697">
    <property type="term" value="F:single-stranded DNA binding"/>
    <property type="evidence" value="ECO:0007669"/>
    <property type="project" value="TreeGrafter"/>
</dbReference>
<keyword evidence="1" id="KW-0472">Membrane</keyword>
<dbReference type="InterPro" id="IPR001888">
    <property type="entry name" value="Transposase_1"/>
</dbReference>
<name>A0A085MGM2_9BILA</name>
<dbReference type="GO" id="GO:0006303">
    <property type="term" value="P:double-strand break repair via nonhomologous end joining"/>
    <property type="evidence" value="ECO:0007669"/>
    <property type="project" value="TreeGrafter"/>
</dbReference>
<dbReference type="GO" id="GO:0000793">
    <property type="term" value="C:condensed chromosome"/>
    <property type="evidence" value="ECO:0007669"/>
    <property type="project" value="TreeGrafter"/>
</dbReference>
<dbReference type="AlphaFoldDB" id="A0A085MGM2"/>
<dbReference type="GO" id="GO:0005634">
    <property type="term" value="C:nucleus"/>
    <property type="evidence" value="ECO:0007669"/>
    <property type="project" value="TreeGrafter"/>
</dbReference>
<dbReference type="PANTHER" id="PTHR46060">
    <property type="entry name" value="MARINER MOS1 TRANSPOSASE-LIKE PROTEIN"/>
    <property type="match status" value="1"/>
</dbReference>